<dbReference type="Gene3D" id="3.40.1440.10">
    <property type="entry name" value="GIY-YIG endonuclease"/>
    <property type="match status" value="1"/>
</dbReference>
<dbReference type="InterPro" id="IPR035901">
    <property type="entry name" value="GIY-YIG_endonuc_sf"/>
</dbReference>
<dbReference type="EMBL" id="MHKE01000004">
    <property type="protein sequence ID" value="OGY84834.1"/>
    <property type="molecule type" value="Genomic_DNA"/>
</dbReference>
<dbReference type="SUPFAM" id="SSF82771">
    <property type="entry name" value="GIY-YIG endonuclease"/>
    <property type="match status" value="1"/>
</dbReference>
<evidence type="ECO:0000259" key="2">
    <source>
        <dbReference type="PROSITE" id="PS50164"/>
    </source>
</evidence>
<dbReference type="STRING" id="1798543.A2898_03925"/>
<sequence length="86" mass="10220">MAAFVYILRDLRGKFYTGSTANLERRLRQHQSGSTQTTRNMKSPVLVLSQEYPTLVEARRIERRIKKFKRKDYIEKIVKDGFIITR</sequence>
<reference evidence="3 4" key="1">
    <citation type="journal article" date="2016" name="Nat. Commun.">
        <title>Thousands of microbial genomes shed light on interconnected biogeochemical processes in an aquifer system.</title>
        <authorList>
            <person name="Anantharaman K."/>
            <person name="Brown C.T."/>
            <person name="Hug L.A."/>
            <person name="Sharon I."/>
            <person name="Castelle C.J."/>
            <person name="Probst A.J."/>
            <person name="Thomas B.C."/>
            <person name="Singh A."/>
            <person name="Wilkins M.J."/>
            <person name="Karaoz U."/>
            <person name="Brodie E.L."/>
            <person name="Williams K.H."/>
            <person name="Hubbard S.S."/>
            <person name="Banfield J.F."/>
        </authorList>
    </citation>
    <scope>NUCLEOTIDE SEQUENCE [LARGE SCALE GENOMIC DNA]</scope>
</reference>
<dbReference type="Proteomes" id="UP000179164">
    <property type="component" value="Unassembled WGS sequence"/>
</dbReference>
<evidence type="ECO:0000313" key="3">
    <source>
        <dbReference type="EMBL" id="OGY84834.1"/>
    </source>
</evidence>
<name>A0A1G2B6L7_9BACT</name>
<dbReference type="InterPro" id="IPR050190">
    <property type="entry name" value="UPF0213_domain"/>
</dbReference>
<proteinExistence type="inferred from homology"/>
<dbReference type="Pfam" id="PF01541">
    <property type="entry name" value="GIY-YIG"/>
    <property type="match status" value="1"/>
</dbReference>
<gene>
    <name evidence="3" type="ORF">A2898_03925</name>
</gene>
<dbReference type="PANTHER" id="PTHR34477:SF1">
    <property type="entry name" value="UPF0213 PROTEIN YHBQ"/>
    <property type="match status" value="1"/>
</dbReference>
<dbReference type="InterPro" id="IPR000305">
    <property type="entry name" value="GIY-YIG_endonuc"/>
</dbReference>
<protein>
    <recommendedName>
        <fullName evidence="2">GIY-YIG domain-containing protein</fullName>
    </recommendedName>
</protein>
<dbReference type="PROSITE" id="PS50164">
    <property type="entry name" value="GIY_YIG"/>
    <property type="match status" value="1"/>
</dbReference>
<evidence type="ECO:0000313" key="4">
    <source>
        <dbReference type="Proteomes" id="UP000179164"/>
    </source>
</evidence>
<dbReference type="PANTHER" id="PTHR34477">
    <property type="entry name" value="UPF0213 PROTEIN YHBQ"/>
    <property type="match status" value="1"/>
</dbReference>
<dbReference type="AlphaFoldDB" id="A0A1G2B6L7"/>
<organism evidence="3 4">
    <name type="scientific">Candidatus Kerfeldbacteria bacterium RIFCSPLOWO2_01_FULL_48_11</name>
    <dbReference type="NCBI Taxonomy" id="1798543"/>
    <lineage>
        <taxon>Bacteria</taxon>
        <taxon>Candidatus Kerfeldiibacteriota</taxon>
    </lineage>
</organism>
<accession>A0A1G2B6L7</accession>
<feature type="domain" description="GIY-YIG" evidence="2">
    <location>
        <begin position="1"/>
        <end position="75"/>
    </location>
</feature>
<evidence type="ECO:0000256" key="1">
    <source>
        <dbReference type="ARBA" id="ARBA00007435"/>
    </source>
</evidence>
<comment type="similarity">
    <text evidence="1">Belongs to the UPF0213 family.</text>
</comment>
<comment type="caution">
    <text evidence="3">The sequence shown here is derived from an EMBL/GenBank/DDBJ whole genome shotgun (WGS) entry which is preliminary data.</text>
</comment>